<dbReference type="PROSITE" id="PS50932">
    <property type="entry name" value="HTH_LACI_2"/>
    <property type="match status" value="1"/>
</dbReference>
<organism evidence="5 6">
    <name type="scientific">Conyzicola nivalis</name>
    <dbReference type="NCBI Taxonomy" id="1477021"/>
    <lineage>
        <taxon>Bacteria</taxon>
        <taxon>Bacillati</taxon>
        <taxon>Actinomycetota</taxon>
        <taxon>Actinomycetes</taxon>
        <taxon>Micrococcales</taxon>
        <taxon>Microbacteriaceae</taxon>
        <taxon>Conyzicola</taxon>
    </lineage>
</organism>
<reference evidence="5" key="1">
    <citation type="journal article" date="2014" name="Int. J. Syst. Evol. Microbiol.">
        <title>Complete genome sequence of Corynebacterium casei LMG S-19264T (=DSM 44701T), isolated from a smear-ripened cheese.</title>
        <authorList>
            <consortium name="US DOE Joint Genome Institute (JGI-PGF)"/>
            <person name="Walter F."/>
            <person name="Albersmeier A."/>
            <person name="Kalinowski J."/>
            <person name="Ruckert C."/>
        </authorList>
    </citation>
    <scope>NUCLEOTIDE SEQUENCE</scope>
    <source>
        <strain evidence="5">CGMCC 1.12813</strain>
    </source>
</reference>
<evidence type="ECO:0000256" key="1">
    <source>
        <dbReference type="ARBA" id="ARBA00023015"/>
    </source>
</evidence>
<dbReference type="InterPro" id="IPR000843">
    <property type="entry name" value="HTH_LacI"/>
</dbReference>
<sequence length="304" mass="32726">MSPEVLANVTRAIDELHYVPNRMARSLANRQTMAIALVVPEETTRFFGDPYFASIVDGIARALRPSDYVLNLQFASPGALSEKTVRYLLGGNVDGALVVSHHSGNHFLASLGHSLPVVFGGRPLHPDEQPSHYVDVDNVAAADMGTRYLIDQGRQRIATITGSADMPAGIDREAGWQRAMERAGLRTDLVARGDFSMASGARCMRSLLDRSPGLDAVFVASDLMATGAVSVLRERGRAIPSDVAVVGFDDSPVAIGGEVELTTVFQPSVEMGEAMAHMLLAMLRGEEPEPVQIMPTRMVVRESA</sequence>
<dbReference type="AlphaFoldDB" id="A0A916SPA5"/>
<accession>A0A916SPA5</accession>
<dbReference type="Pfam" id="PF13377">
    <property type="entry name" value="Peripla_BP_3"/>
    <property type="match status" value="1"/>
</dbReference>
<dbReference type="InterPro" id="IPR028082">
    <property type="entry name" value="Peripla_BP_I"/>
</dbReference>
<keyword evidence="1" id="KW-0805">Transcription regulation</keyword>
<dbReference type="Gene3D" id="1.10.260.40">
    <property type="entry name" value="lambda repressor-like DNA-binding domains"/>
    <property type="match status" value="1"/>
</dbReference>
<dbReference type="InterPro" id="IPR010982">
    <property type="entry name" value="Lambda_DNA-bd_dom_sf"/>
</dbReference>
<proteinExistence type="predicted"/>
<evidence type="ECO:0000256" key="3">
    <source>
        <dbReference type="ARBA" id="ARBA00023163"/>
    </source>
</evidence>
<dbReference type="InterPro" id="IPR046335">
    <property type="entry name" value="LacI/GalR-like_sensor"/>
</dbReference>
<gene>
    <name evidence="5" type="ORF">GCM10010979_22320</name>
</gene>
<protein>
    <submittedName>
        <fullName evidence="5">LacI family transcriptional regulator</fullName>
    </submittedName>
</protein>
<keyword evidence="6" id="KW-1185">Reference proteome</keyword>
<feature type="domain" description="HTH lacI-type" evidence="4">
    <location>
        <begin position="1"/>
        <end position="29"/>
    </location>
</feature>
<keyword evidence="2" id="KW-0238">DNA-binding</keyword>
<reference evidence="5" key="2">
    <citation type="submission" date="2020-09" db="EMBL/GenBank/DDBJ databases">
        <authorList>
            <person name="Sun Q."/>
            <person name="Zhou Y."/>
        </authorList>
    </citation>
    <scope>NUCLEOTIDE SEQUENCE</scope>
    <source>
        <strain evidence="5">CGMCC 1.12813</strain>
    </source>
</reference>
<dbReference type="Gene3D" id="3.40.50.2300">
    <property type="match status" value="2"/>
</dbReference>
<dbReference type="PANTHER" id="PTHR30146:SF109">
    <property type="entry name" value="HTH-TYPE TRANSCRIPTIONAL REGULATOR GALS"/>
    <property type="match status" value="1"/>
</dbReference>
<dbReference type="SUPFAM" id="SSF53822">
    <property type="entry name" value="Periplasmic binding protein-like I"/>
    <property type="match status" value="1"/>
</dbReference>
<dbReference type="EMBL" id="BMGB01000001">
    <property type="protein sequence ID" value="GGB07335.1"/>
    <property type="molecule type" value="Genomic_DNA"/>
</dbReference>
<dbReference type="PANTHER" id="PTHR30146">
    <property type="entry name" value="LACI-RELATED TRANSCRIPTIONAL REPRESSOR"/>
    <property type="match status" value="1"/>
</dbReference>
<evidence type="ECO:0000313" key="6">
    <source>
        <dbReference type="Proteomes" id="UP000606922"/>
    </source>
</evidence>
<dbReference type="GO" id="GO:0003700">
    <property type="term" value="F:DNA-binding transcription factor activity"/>
    <property type="evidence" value="ECO:0007669"/>
    <property type="project" value="TreeGrafter"/>
</dbReference>
<dbReference type="SMART" id="SM00354">
    <property type="entry name" value="HTH_LACI"/>
    <property type="match status" value="1"/>
</dbReference>
<name>A0A916SPA5_9MICO</name>
<keyword evidence="3" id="KW-0804">Transcription</keyword>
<dbReference type="Proteomes" id="UP000606922">
    <property type="component" value="Unassembled WGS sequence"/>
</dbReference>
<comment type="caution">
    <text evidence="5">The sequence shown here is derived from an EMBL/GenBank/DDBJ whole genome shotgun (WGS) entry which is preliminary data.</text>
</comment>
<evidence type="ECO:0000259" key="4">
    <source>
        <dbReference type="PROSITE" id="PS50932"/>
    </source>
</evidence>
<dbReference type="GO" id="GO:0000976">
    <property type="term" value="F:transcription cis-regulatory region binding"/>
    <property type="evidence" value="ECO:0007669"/>
    <property type="project" value="TreeGrafter"/>
</dbReference>
<dbReference type="CDD" id="cd06267">
    <property type="entry name" value="PBP1_LacI_sugar_binding-like"/>
    <property type="match status" value="1"/>
</dbReference>
<evidence type="ECO:0000256" key="2">
    <source>
        <dbReference type="ARBA" id="ARBA00023125"/>
    </source>
</evidence>
<evidence type="ECO:0000313" key="5">
    <source>
        <dbReference type="EMBL" id="GGB07335.1"/>
    </source>
</evidence>